<dbReference type="InterPro" id="IPR002083">
    <property type="entry name" value="MATH/TRAF_dom"/>
</dbReference>
<dbReference type="AlphaFoldDB" id="A0AAD8TK41"/>
<proteinExistence type="inferred from homology"/>
<comment type="caution">
    <text evidence="5">The sequence shown here is derived from an EMBL/GenBank/DDBJ whole genome shotgun (WGS) entry which is preliminary data.</text>
</comment>
<dbReference type="Pfam" id="PF22486">
    <property type="entry name" value="MATH_2"/>
    <property type="match status" value="1"/>
</dbReference>
<dbReference type="GO" id="GO:0016567">
    <property type="term" value="P:protein ubiquitination"/>
    <property type="evidence" value="ECO:0007669"/>
    <property type="project" value="InterPro"/>
</dbReference>
<keyword evidence="6" id="KW-1185">Reference proteome</keyword>
<evidence type="ECO:0000313" key="5">
    <source>
        <dbReference type="EMBL" id="KAK1683081.1"/>
    </source>
</evidence>
<dbReference type="InterPro" id="IPR000210">
    <property type="entry name" value="BTB/POZ_dom"/>
</dbReference>
<dbReference type="InterPro" id="IPR045005">
    <property type="entry name" value="BPM1-6"/>
</dbReference>
<dbReference type="PROSITE" id="PS50144">
    <property type="entry name" value="MATH"/>
    <property type="match status" value="1"/>
</dbReference>
<dbReference type="Gene3D" id="1.25.40.420">
    <property type="match status" value="1"/>
</dbReference>
<gene>
    <name evidence="5" type="ORF">QYE76_043929</name>
</gene>
<evidence type="ECO:0000313" key="6">
    <source>
        <dbReference type="Proteomes" id="UP001231189"/>
    </source>
</evidence>
<evidence type="ECO:0000256" key="2">
    <source>
        <dbReference type="ARBA" id="ARBA00010846"/>
    </source>
</evidence>
<dbReference type="SMART" id="SM00225">
    <property type="entry name" value="BTB"/>
    <property type="match status" value="1"/>
</dbReference>
<protein>
    <submittedName>
        <fullName evidence="5">Uncharacterized protein</fullName>
    </submittedName>
</protein>
<dbReference type="SUPFAM" id="SSF54695">
    <property type="entry name" value="POZ domain"/>
    <property type="match status" value="1"/>
</dbReference>
<sequence>MSTSGAVGKTWRSASTIVATKEIGYHLLKIDGYSHTKSIPCGECIRSQPFTVGSHRWRLCYYPNGYELALYKDYVCISLMLDEDVATVVYAKHVIYFAEEQASSTVNASPVDRFSSRGRSPYPKFVRWREDFENPERLRNDSVTIRCDIIVINDCRTEDTSFSSVPPCDLRQHFGDLLDSQKGADVVFEVAGETMAAHRCVLAARSSVFCAELFGSMKEGDSARVVRIEDMEADVFRDLLFFAYTGTLRATQDEDFKLQHLLVAADRYAMERLKLICEEKLCRDVEVGTVATVLALAEQHHCDNLKKACFELLCSQANMRAAMATDGFEHLRRSCPSLVDELIAMSLASQLCNTPMF</sequence>
<dbReference type="InterPro" id="IPR056423">
    <property type="entry name" value="BACK_BPM_SPOP"/>
</dbReference>
<dbReference type="InterPro" id="IPR008974">
    <property type="entry name" value="TRAF-like"/>
</dbReference>
<comment type="similarity">
    <text evidence="2">Belongs to the Tdpoz family.</text>
</comment>
<comment type="pathway">
    <text evidence="1">Protein modification; protein ubiquitination.</text>
</comment>
<dbReference type="Proteomes" id="UP001231189">
    <property type="component" value="Unassembled WGS sequence"/>
</dbReference>
<dbReference type="Pfam" id="PF00651">
    <property type="entry name" value="BTB"/>
    <property type="match status" value="1"/>
</dbReference>
<dbReference type="SUPFAM" id="SSF49599">
    <property type="entry name" value="TRAF domain-like"/>
    <property type="match status" value="1"/>
</dbReference>
<reference evidence="5" key="1">
    <citation type="submission" date="2023-07" db="EMBL/GenBank/DDBJ databases">
        <title>A chromosome-level genome assembly of Lolium multiflorum.</title>
        <authorList>
            <person name="Chen Y."/>
            <person name="Copetti D."/>
            <person name="Kolliker R."/>
            <person name="Studer B."/>
        </authorList>
    </citation>
    <scope>NUCLEOTIDE SEQUENCE</scope>
    <source>
        <strain evidence="5">02402/16</strain>
        <tissue evidence="5">Leaf</tissue>
    </source>
</reference>
<evidence type="ECO:0000259" key="3">
    <source>
        <dbReference type="PROSITE" id="PS50097"/>
    </source>
</evidence>
<dbReference type="Gene3D" id="3.30.710.10">
    <property type="entry name" value="Potassium Channel Kv1.1, Chain A"/>
    <property type="match status" value="1"/>
</dbReference>
<feature type="domain" description="MATH" evidence="4">
    <location>
        <begin position="23"/>
        <end position="149"/>
    </location>
</feature>
<dbReference type="Gene3D" id="2.60.210.10">
    <property type="entry name" value="Apoptosis, Tumor Necrosis Factor Receptor Associated Protein 2, Chain A"/>
    <property type="match status" value="1"/>
</dbReference>
<accession>A0AAD8TK41</accession>
<evidence type="ECO:0000256" key="1">
    <source>
        <dbReference type="ARBA" id="ARBA00004906"/>
    </source>
</evidence>
<name>A0AAD8TK41_LOLMU</name>
<feature type="domain" description="BTB" evidence="3">
    <location>
        <begin position="184"/>
        <end position="252"/>
    </location>
</feature>
<dbReference type="EMBL" id="JAUUTY010000002">
    <property type="protein sequence ID" value="KAK1683081.1"/>
    <property type="molecule type" value="Genomic_DNA"/>
</dbReference>
<dbReference type="Pfam" id="PF24570">
    <property type="entry name" value="BACK_BPM_SPOP"/>
    <property type="match status" value="1"/>
</dbReference>
<dbReference type="PANTHER" id="PTHR26379">
    <property type="entry name" value="BTB/POZ AND MATH DOMAIN-CONTAINING PROTEIN 1"/>
    <property type="match status" value="1"/>
</dbReference>
<organism evidence="5 6">
    <name type="scientific">Lolium multiflorum</name>
    <name type="common">Italian ryegrass</name>
    <name type="synonym">Lolium perenne subsp. multiflorum</name>
    <dbReference type="NCBI Taxonomy" id="4521"/>
    <lineage>
        <taxon>Eukaryota</taxon>
        <taxon>Viridiplantae</taxon>
        <taxon>Streptophyta</taxon>
        <taxon>Embryophyta</taxon>
        <taxon>Tracheophyta</taxon>
        <taxon>Spermatophyta</taxon>
        <taxon>Magnoliopsida</taxon>
        <taxon>Liliopsida</taxon>
        <taxon>Poales</taxon>
        <taxon>Poaceae</taxon>
        <taxon>BOP clade</taxon>
        <taxon>Pooideae</taxon>
        <taxon>Poodae</taxon>
        <taxon>Poeae</taxon>
        <taxon>Poeae Chloroplast Group 2 (Poeae type)</taxon>
        <taxon>Loliodinae</taxon>
        <taxon>Loliinae</taxon>
        <taxon>Lolium</taxon>
    </lineage>
</organism>
<dbReference type="CDD" id="cd00121">
    <property type="entry name" value="MATH"/>
    <property type="match status" value="1"/>
</dbReference>
<evidence type="ECO:0000259" key="4">
    <source>
        <dbReference type="PROSITE" id="PS50144"/>
    </source>
</evidence>
<dbReference type="PANTHER" id="PTHR26379:SF429">
    <property type="entry name" value="OS10G0428900 PROTEIN"/>
    <property type="match status" value="1"/>
</dbReference>
<dbReference type="PROSITE" id="PS50097">
    <property type="entry name" value="BTB"/>
    <property type="match status" value="1"/>
</dbReference>
<dbReference type="InterPro" id="IPR011333">
    <property type="entry name" value="SKP1/BTB/POZ_sf"/>
</dbReference>